<dbReference type="PATRIC" id="fig|1423786.4.peg.3093"/>
<accession>A0A0R1YRR2</accession>
<evidence type="ECO:0000259" key="1">
    <source>
        <dbReference type="PROSITE" id="PS51704"/>
    </source>
</evidence>
<sequence length="248" mass="28343">MQIDTKIIAHRGSRGTRPENTLIAFKTAIDEGAEGIETDVHFSADHQFIIMHDETVDRTTNGSGLIETKTLAEIKQLDAGVKFSEEFTGTRVPTLQEVVAMLTKMHFTGIFNLELKTNKIHYPGLERAVYEYFSSIKYPFQLIYSSFNGKSLAILNQIDPQAYEARLFKTAAKQAKTLKRSKVVEDFHPDIRWIKRHPFYAPAKHLRPWVVNSTEDMQYCFERNMAAIITDYPGKAVQVRQEMRGGLI</sequence>
<reference evidence="2 3" key="1">
    <citation type="journal article" date="2015" name="Genome Announc.">
        <title>Expanding the biotechnology potential of lactobacilli through comparative genomics of 213 strains and associated genera.</title>
        <authorList>
            <person name="Sun Z."/>
            <person name="Harris H.M."/>
            <person name="McCann A."/>
            <person name="Guo C."/>
            <person name="Argimon S."/>
            <person name="Zhang W."/>
            <person name="Yang X."/>
            <person name="Jeffery I.B."/>
            <person name="Cooney J.C."/>
            <person name="Kagawa T.F."/>
            <person name="Liu W."/>
            <person name="Song Y."/>
            <person name="Salvetti E."/>
            <person name="Wrobel A."/>
            <person name="Rasinkangas P."/>
            <person name="Parkhill J."/>
            <person name="Rea M.C."/>
            <person name="O'Sullivan O."/>
            <person name="Ritari J."/>
            <person name="Douillard F.P."/>
            <person name="Paul Ross R."/>
            <person name="Yang R."/>
            <person name="Briner A.E."/>
            <person name="Felis G.E."/>
            <person name="de Vos W.M."/>
            <person name="Barrangou R."/>
            <person name="Klaenhammer T.R."/>
            <person name="Caufield P.W."/>
            <person name="Cui Y."/>
            <person name="Zhang H."/>
            <person name="O'Toole P.W."/>
        </authorList>
    </citation>
    <scope>NUCLEOTIDE SEQUENCE [LARGE SCALE GENOMIC DNA]</scope>
    <source>
        <strain evidence="2 3">DSM 18390</strain>
    </source>
</reference>
<dbReference type="RefSeq" id="WP_054733082.1">
    <property type="nucleotide sequence ID" value="NZ_AZFZ01000009.1"/>
</dbReference>
<evidence type="ECO:0000313" key="2">
    <source>
        <dbReference type="EMBL" id="KRM44834.1"/>
    </source>
</evidence>
<proteinExistence type="predicted"/>
<dbReference type="Gene3D" id="3.20.20.190">
    <property type="entry name" value="Phosphatidylinositol (PI) phosphodiesterase"/>
    <property type="match status" value="1"/>
</dbReference>
<protein>
    <submittedName>
        <fullName evidence="2">Glycerophosphodiester phosphodiesterase</fullName>
    </submittedName>
</protein>
<dbReference type="GO" id="GO:0008081">
    <property type="term" value="F:phosphoric diester hydrolase activity"/>
    <property type="evidence" value="ECO:0007669"/>
    <property type="project" value="InterPro"/>
</dbReference>
<dbReference type="AlphaFoldDB" id="A0A0R1YRR2"/>
<dbReference type="PANTHER" id="PTHR46211:SF1">
    <property type="entry name" value="GLYCEROPHOSPHODIESTER PHOSPHODIESTERASE, CYTOPLASMIC"/>
    <property type="match status" value="1"/>
</dbReference>
<dbReference type="Proteomes" id="UP000051010">
    <property type="component" value="Unassembled WGS sequence"/>
</dbReference>
<dbReference type="PANTHER" id="PTHR46211">
    <property type="entry name" value="GLYCEROPHOSPHORYL DIESTER PHOSPHODIESTERASE"/>
    <property type="match status" value="1"/>
</dbReference>
<dbReference type="SUPFAM" id="SSF51695">
    <property type="entry name" value="PLC-like phosphodiesterases"/>
    <property type="match status" value="1"/>
</dbReference>
<gene>
    <name evidence="2" type="ORF">FD47_GL002941</name>
</gene>
<dbReference type="InterPro" id="IPR030395">
    <property type="entry name" value="GP_PDE_dom"/>
</dbReference>
<name>A0A0R1YRR2_9LACO</name>
<dbReference type="GO" id="GO:0006629">
    <property type="term" value="P:lipid metabolic process"/>
    <property type="evidence" value="ECO:0007669"/>
    <property type="project" value="InterPro"/>
</dbReference>
<feature type="domain" description="GP-PDE" evidence="1">
    <location>
        <begin position="5"/>
        <end position="240"/>
    </location>
</feature>
<dbReference type="InterPro" id="IPR017946">
    <property type="entry name" value="PLC-like_Pdiesterase_TIM-brl"/>
</dbReference>
<organism evidence="2 3">
    <name type="scientific">Lentilactobacillus parafarraginis DSM 18390 = JCM 14109</name>
    <dbReference type="NCBI Taxonomy" id="1423786"/>
    <lineage>
        <taxon>Bacteria</taxon>
        <taxon>Bacillati</taxon>
        <taxon>Bacillota</taxon>
        <taxon>Bacilli</taxon>
        <taxon>Lactobacillales</taxon>
        <taxon>Lactobacillaceae</taxon>
        <taxon>Lentilactobacillus</taxon>
    </lineage>
</organism>
<dbReference type="EMBL" id="AZFZ01000009">
    <property type="protein sequence ID" value="KRM44834.1"/>
    <property type="molecule type" value="Genomic_DNA"/>
</dbReference>
<comment type="caution">
    <text evidence="2">The sequence shown here is derived from an EMBL/GenBank/DDBJ whole genome shotgun (WGS) entry which is preliminary data.</text>
</comment>
<evidence type="ECO:0000313" key="3">
    <source>
        <dbReference type="Proteomes" id="UP000051010"/>
    </source>
</evidence>
<dbReference type="Pfam" id="PF03009">
    <property type="entry name" value="GDPD"/>
    <property type="match status" value="1"/>
</dbReference>
<dbReference type="PROSITE" id="PS51704">
    <property type="entry name" value="GP_PDE"/>
    <property type="match status" value="1"/>
</dbReference>